<dbReference type="Proteomes" id="UP000652761">
    <property type="component" value="Unassembled WGS sequence"/>
</dbReference>
<feature type="domain" description="Retrotransposon gag" evidence="2">
    <location>
        <begin position="186"/>
        <end position="273"/>
    </location>
</feature>
<dbReference type="EMBL" id="NMUH01012200">
    <property type="protein sequence ID" value="MQM22128.1"/>
    <property type="molecule type" value="Genomic_DNA"/>
</dbReference>
<comment type="caution">
    <text evidence="3">The sequence shown here is derived from an EMBL/GenBank/DDBJ whole genome shotgun (WGS) entry which is preliminary data.</text>
</comment>
<dbReference type="InterPro" id="IPR005162">
    <property type="entry name" value="Retrotrans_gag_dom"/>
</dbReference>
<dbReference type="Pfam" id="PF03732">
    <property type="entry name" value="Retrotrans_gag"/>
    <property type="match status" value="1"/>
</dbReference>
<feature type="compositionally biased region" description="Polar residues" evidence="1">
    <location>
        <begin position="1"/>
        <end position="12"/>
    </location>
</feature>
<protein>
    <recommendedName>
        <fullName evidence="2">Retrotransposon gag domain-containing protein</fullName>
    </recommendedName>
</protein>
<dbReference type="AlphaFoldDB" id="A0A843XQC4"/>
<dbReference type="OrthoDB" id="1670002at2759"/>
<evidence type="ECO:0000313" key="3">
    <source>
        <dbReference type="EMBL" id="MQM22128.1"/>
    </source>
</evidence>
<proteinExistence type="predicted"/>
<feature type="region of interest" description="Disordered" evidence="1">
    <location>
        <begin position="1"/>
        <end position="22"/>
    </location>
</feature>
<keyword evidence="4" id="KW-1185">Reference proteome</keyword>
<sequence>MTTVTANVITTQGSGGSNEFPPPPLEVTGGTVQETPVIPHLDPAVLELLQRYQAEIEALKRQIRGKEAEGHITREVEGSEETPQGTSGNQPAHFYPQQMDPAVISKLIVEQMIEMKLAELGDGEHVAFDVYMVPYPAHHAVKRLPLGITKPPKFDKFNGRGSPKEHIAYYINVMGDLASDESYLLKFFGSSLTGLAFEWYSSLSTGSISDWADMQKKFRERFYIAEREVTVAELYATRQRNDESALDYIQRWRNLSMRCKRPPHQEDAVEIEAFLIKYSTSSATAPKSKLAKKKPAGKEVHVIDLKTFEQQKGRGEIEKPDAESSLRLLKIWPILKTKEAFLWILKISGLSTIMRDYIALQSISSLPFKHMILPETVKLRGSNLQEEAWSVPTPVMDLLENTHNESKLEARRVGLSRKPFVLIQQKDRNQHWGKGGRSFQTVQFSQRRRKAAGREGESGRVLLGTVGVQYWLERESELGGSVPISLTVDLSKVCGSPQPHKLCAC</sequence>
<organism evidence="3 4">
    <name type="scientific">Colocasia esculenta</name>
    <name type="common">Wild taro</name>
    <name type="synonym">Arum esculentum</name>
    <dbReference type="NCBI Taxonomy" id="4460"/>
    <lineage>
        <taxon>Eukaryota</taxon>
        <taxon>Viridiplantae</taxon>
        <taxon>Streptophyta</taxon>
        <taxon>Embryophyta</taxon>
        <taxon>Tracheophyta</taxon>
        <taxon>Spermatophyta</taxon>
        <taxon>Magnoliopsida</taxon>
        <taxon>Liliopsida</taxon>
        <taxon>Araceae</taxon>
        <taxon>Aroideae</taxon>
        <taxon>Colocasieae</taxon>
        <taxon>Colocasia</taxon>
    </lineage>
</organism>
<gene>
    <name evidence="3" type="ORF">Taro_055176</name>
</gene>
<name>A0A843XQC4_COLES</name>
<accession>A0A843XQC4</accession>
<evidence type="ECO:0000259" key="2">
    <source>
        <dbReference type="Pfam" id="PF03732"/>
    </source>
</evidence>
<dbReference type="PANTHER" id="PTHR33223">
    <property type="entry name" value="CCHC-TYPE DOMAIN-CONTAINING PROTEIN"/>
    <property type="match status" value="1"/>
</dbReference>
<feature type="region of interest" description="Disordered" evidence="1">
    <location>
        <begin position="69"/>
        <end position="95"/>
    </location>
</feature>
<feature type="compositionally biased region" description="Polar residues" evidence="1">
    <location>
        <begin position="81"/>
        <end position="90"/>
    </location>
</feature>
<evidence type="ECO:0000256" key="1">
    <source>
        <dbReference type="SAM" id="MobiDB-lite"/>
    </source>
</evidence>
<dbReference type="PANTHER" id="PTHR33223:SF11">
    <property type="entry name" value="ELEMENT PROTEIN, PUTATIVE-RELATED"/>
    <property type="match status" value="1"/>
</dbReference>
<reference evidence="3" key="1">
    <citation type="submission" date="2017-07" db="EMBL/GenBank/DDBJ databases">
        <title>Taro Niue Genome Assembly and Annotation.</title>
        <authorList>
            <person name="Atibalentja N."/>
            <person name="Keating K."/>
            <person name="Fields C.J."/>
        </authorList>
    </citation>
    <scope>NUCLEOTIDE SEQUENCE</scope>
    <source>
        <strain evidence="3">Niue_2</strain>
        <tissue evidence="3">Leaf</tissue>
    </source>
</reference>
<evidence type="ECO:0000313" key="4">
    <source>
        <dbReference type="Proteomes" id="UP000652761"/>
    </source>
</evidence>